<evidence type="ECO:0000313" key="1">
    <source>
        <dbReference type="EMBL" id="MBX60390.1"/>
    </source>
</evidence>
<name>A0A2P2Q053_RHIMU</name>
<protein>
    <submittedName>
        <fullName evidence="1">Uncharacterized protein</fullName>
    </submittedName>
</protein>
<accession>A0A2P2Q053</accession>
<reference evidence="1" key="1">
    <citation type="submission" date="2018-02" db="EMBL/GenBank/DDBJ databases">
        <title>Rhizophora mucronata_Transcriptome.</title>
        <authorList>
            <person name="Meera S.P."/>
            <person name="Sreeshan A."/>
            <person name="Augustine A."/>
        </authorList>
    </citation>
    <scope>NUCLEOTIDE SEQUENCE</scope>
    <source>
        <tissue evidence="1">Leaf</tissue>
    </source>
</reference>
<dbReference type="EMBL" id="GGEC01079906">
    <property type="protein sequence ID" value="MBX60390.1"/>
    <property type="molecule type" value="Transcribed_RNA"/>
</dbReference>
<proteinExistence type="predicted"/>
<organism evidence="1">
    <name type="scientific">Rhizophora mucronata</name>
    <name type="common">Asiatic mangrove</name>
    <dbReference type="NCBI Taxonomy" id="61149"/>
    <lineage>
        <taxon>Eukaryota</taxon>
        <taxon>Viridiplantae</taxon>
        <taxon>Streptophyta</taxon>
        <taxon>Embryophyta</taxon>
        <taxon>Tracheophyta</taxon>
        <taxon>Spermatophyta</taxon>
        <taxon>Magnoliopsida</taxon>
        <taxon>eudicotyledons</taxon>
        <taxon>Gunneridae</taxon>
        <taxon>Pentapetalae</taxon>
        <taxon>rosids</taxon>
        <taxon>fabids</taxon>
        <taxon>Malpighiales</taxon>
        <taxon>Rhizophoraceae</taxon>
        <taxon>Rhizophora</taxon>
    </lineage>
</organism>
<sequence length="15" mass="1887">MKEIIIKERNMLKIQ</sequence>